<evidence type="ECO:0000256" key="7">
    <source>
        <dbReference type="ARBA" id="ARBA00023288"/>
    </source>
</evidence>
<comment type="caution">
    <text evidence="11">The sequence shown here is derived from an EMBL/GenBank/DDBJ whole genome shotgun (WGS) entry which is preliminary data.</text>
</comment>
<evidence type="ECO:0000256" key="5">
    <source>
        <dbReference type="ARBA" id="ARBA00023136"/>
    </source>
</evidence>
<keyword evidence="12" id="KW-1185">Reference proteome</keyword>
<reference evidence="11" key="1">
    <citation type="journal article" date="2023" name="Mol. Phylogenet. Evol.">
        <title>Genome-scale phylogeny and comparative genomics of the fungal order Sordariales.</title>
        <authorList>
            <person name="Hensen N."/>
            <person name="Bonometti L."/>
            <person name="Westerberg I."/>
            <person name="Brannstrom I.O."/>
            <person name="Guillou S."/>
            <person name="Cros-Aarteil S."/>
            <person name="Calhoun S."/>
            <person name="Haridas S."/>
            <person name="Kuo A."/>
            <person name="Mondo S."/>
            <person name="Pangilinan J."/>
            <person name="Riley R."/>
            <person name="LaButti K."/>
            <person name="Andreopoulos B."/>
            <person name="Lipzen A."/>
            <person name="Chen C."/>
            <person name="Yan M."/>
            <person name="Daum C."/>
            <person name="Ng V."/>
            <person name="Clum A."/>
            <person name="Steindorff A."/>
            <person name="Ohm R.A."/>
            <person name="Martin F."/>
            <person name="Silar P."/>
            <person name="Natvig D.O."/>
            <person name="Lalanne C."/>
            <person name="Gautier V."/>
            <person name="Ament-Velasquez S.L."/>
            <person name="Kruys A."/>
            <person name="Hutchinson M.I."/>
            <person name="Powell A.J."/>
            <person name="Barry K."/>
            <person name="Miller A.N."/>
            <person name="Grigoriev I.V."/>
            <person name="Debuchy R."/>
            <person name="Gladieux P."/>
            <person name="Hiltunen Thoren M."/>
            <person name="Johannesson H."/>
        </authorList>
    </citation>
    <scope>NUCLEOTIDE SEQUENCE</scope>
    <source>
        <strain evidence="11">PSN324</strain>
    </source>
</reference>
<feature type="region of interest" description="Disordered" evidence="8">
    <location>
        <begin position="174"/>
        <end position="199"/>
    </location>
</feature>
<feature type="compositionally biased region" description="Low complexity" evidence="8">
    <location>
        <begin position="177"/>
        <end position="190"/>
    </location>
</feature>
<evidence type="ECO:0000256" key="4">
    <source>
        <dbReference type="ARBA" id="ARBA00022729"/>
    </source>
</evidence>
<dbReference type="PANTHER" id="PTHR34992">
    <property type="entry name" value="HYPHAL ANASTAMOSIS-7 PROTEIN"/>
    <property type="match status" value="1"/>
</dbReference>
<keyword evidence="2" id="KW-1003">Cell membrane</keyword>
<dbReference type="Pfam" id="PF20238">
    <property type="entry name" value="BIM1-like_dom"/>
    <property type="match status" value="1"/>
</dbReference>
<proteinExistence type="predicted"/>
<dbReference type="PANTHER" id="PTHR34992:SF2">
    <property type="entry name" value="COPPER ACQUISITION FACTOR BIM1-LIKE DOMAIN-CONTAINING PROTEIN"/>
    <property type="match status" value="1"/>
</dbReference>
<evidence type="ECO:0000256" key="6">
    <source>
        <dbReference type="ARBA" id="ARBA00023180"/>
    </source>
</evidence>
<keyword evidence="3" id="KW-0336">GPI-anchor</keyword>
<evidence type="ECO:0000256" key="1">
    <source>
        <dbReference type="ARBA" id="ARBA00004609"/>
    </source>
</evidence>
<evidence type="ECO:0000313" key="11">
    <source>
        <dbReference type="EMBL" id="KAK4462391.1"/>
    </source>
</evidence>
<organism evidence="11 12">
    <name type="scientific">Cladorrhinum samala</name>
    <dbReference type="NCBI Taxonomy" id="585594"/>
    <lineage>
        <taxon>Eukaryota</taxon>
        <taxon>Fungi</taxon>
        <taxon>Dikarya</taxon>
        <taxon>Ascomycota</taxon>
        <taxon>Pezizomycotina</taxon>
        <taxon>Sordariomycetes</taxon>
        <taxon>Sordariomycetidae</taxon>
        <taxon>Sordariales</taxon>
        <taxon>Podosporaceae</taxon>
        <taxon>Cladorrhinum</taxon>
    </lineage>
</organism>
<dbReference type="GO" id="GO:0098552">
    <property type="term" value="C:side of membrane"/>
    <property type="evidence" value="ECO:0007669"/>
    <property type="project" value="UniProtKB-KW"/>
</dbReference>
<dbReference type="CDD" id="cd21176">
    <property type="entry name" value="LPMO_auxiliary-like"/>
    <property type="match status" value="1"/>
</dbReference>
<dbReference type="GO" id="GO:0005886">
    <property type="term" value="C:plasma membrane"/>
    <property type="evidence" value="ECO:0007669"/>
    <property type="project" value="UniProtKB-SubCell"/>
</dbReference>
<reference evidence="11" key="2">
    <citation type="submission" date="2023-06" db="EMBL/GenBank/DDBJ databases">
        <authorList>
            <consortium name="Lawrence Berkeley National Laboratory"/>
            <person name="Mondo S.J."/>
            <person name="Hensen N."/>
            <person name="Bonometti L."/>
            <person name="Westerberg I."/>
            <person name="Brannstrom I.O."/>
            <person name="Guillou S."/>
            <person name="Cros-Aarteil S."/>
            <person name="Calhoun S."/>
            <person name="Haridas S."/>
            <person name="Kuo A."/>
            <person name="Pangilinan J."/>
            <person name="Riley R."/>
            <person name="Labutti K."/>
            <person name="Andreopoulos B."/>
            <person name="Lipzen A."/>
            <person name="Chen C."/>
            <person name="Yanf M."/>
            <person name="Daum C."/>
            <person name="Ng V."/>
            <person name="Clum A."/>
            <person name="Steindorff A."/>
            <person name="Ohm R."/>
            <person name="Martin F."/>
            <person name="Silar P."/>
            <person name="Natvig D."/>
            <person name="Lalanne C."/>
            <person name="Gautier V."/>
            <person name="Ament-Velasquez S.L."/>
            <person name="Kruys A."/>
            <person name="Hutchinson M.I."/>
            <person name="Powell A.J."/>
            <person name="Barry K."/>
            <person name="Miller A.N."/>
            <person name="Grigoriev I.V."/>
            <person name="Debuchy R."/>
            <person name="Gladieux P."/>
            <person name="Thoren M.H."/>
            <person name="Johannesson H."/>
        </authorList>
    </citation>
    <scope>NUCLEOTIDE SEQUENCE</scope>
    <source>
        <strain evidence="11">PSN324</strain>
    </source>
</reference>
<evidence type="ECO:0000256" key="9">
    <source>
        <dbReference type="SAM" id="SignalP"/>
    </source>
</evidence>
<evidence type="ECO:0000256" key="8">
    <source>
        <dbReference type="SAM" id="MobiDB-lite"/>
    </source>
</evidence>
<keyword evidence="7" id="KW-0449">Lipoprotein</keyword>
<keyword evidence="6" id="KW-0325">Glycoprotein</keyword>
<dbReference type="EMBL" id="MU864973">
    <property type="protein sequence ID" value="KAK4462391.1"/>
    <property type="molecule type" value="Genomic_DNA"/>
</dbReference>
<name>A0AAV9HRM6_9PEZI</name>
<dbReference type="AlphaFoldDB" id="A0AAV9HRM6"/>
<evidence type="ECO:0000313" key="12">
    <source>
        <dbReference type="Proteomes" id="UP001321749"/>
    </source>
</evidence>
<evidence type="ECO:0000256" key="2">
    <source>
        <dbReference type="ARBA" id="ARBA00022475"/>
    </source>
</evidence>
<sequence>MARLAAFFLLATSQLVTAHFGIEYPTWRGDTLNDEANSNYSQYIQPCAGVPGTLGNRTDWPLTGGSIKLDLHHKWTYVFINLGLGENVANFNYSLTNPFWNSTGNGTLCIPKLTLPTNLPVQDGSLASIQVVTLGETGNALYNCADITFRESATTLAEGDCQTSPGLTYRNVTAAAQQPSEQSGGQSGEQQSDDKSSAGSSRAVDTAVLSAVGLLTLLFVFGMSV</sequence>
<keyword evidence="4 9" id="KW-0732">Signal</keyword>
<gene>
    <name evidence="11" type="ORF">QBC42DRAFT_176171</name>
</gene>
<keyword evidence="5" id="KW-0472">Membrane</keyword>
<protein>
    <recommendedName>
        <fullName evidence="10">Copper acquisition factor BIM1-like domain-containing protein</fullName>
    </recommendedName>
</protein>
<feature type="chain" id="PRO_5043888814" description="Copper acquisition factor BIM1-like domain-containing protein" evidence="9">
    <location>
        <begin position="19"/>
        <end position="225"/>
    </location>
</feature>
<feature type="domain" description="Copper acquisition factor BIM1-like" evidence="10">
    <location>
        <begin position="18"/>
        <end position="164"/>
    </location>
</feature>
<comment type="subcellular location">
    <subcellularLocation>
        <location evidence="1">Cell membrane</location>
        <topology evidence="1">Lipid-anchor</topology>
        <topology evidence="1">GPI-anchor</topology>
    </subcellularLocation>
</comment>
<feature type="signal peptide" evidence="9">
    <location>
        <begin position="1"/>
        <end position="18"/>
    </location>
</feature>
<dbReference type="InterPro" id="IPR046936">
    <property type="entry name" value="BIM1-like"/>
</dbReference>
<evidence type="ECO:0000256" key="3">
    <source>
        <dbReference type="ARBA" id="ARBA00022622"/>
    </source>
</evidence>
<dbReference type="Proteomes" id="UP001321749">
    <property type="component" value="Unassembled WGS sequence"/>
</dbReference>
<accession>A0AAV9HRM6</accession>
<dbReference type="InterPro" id="IPR046530">
    <property type="entry name" value="BIM1-like_dom"/>
</dbReference>
<evidence type="ECO:0000259" key="10">
    <source>
        <dbReference type="Pfam" id="PF20238"/>
    </source>
</evidence>